<feature type="compositionally biased region" description="Polar residues" evidence="1">
    <location>
        <begin position="226"/>
        <end position="246"/>
    </location>
</feature>
<dbReference type="Proteomes" id="UP001057738">
    <property type="component" value="Chromosome"/>
</dbReference>
<name>A0ABY5PV74_9ACTN</name>
<evidence type="ECO:0000313" key="2">
    <source>
        <dbReference type="EMBL" id="UUY48057.1"/>
    </source>
</evidence>
<dbReference type="EMBL" id="CP102514">
    <property type="protein sequence ID" value="UUY48057.1"/>
    <property type="molecule type" value="Genomic_DNA"/>
</dbReference>
<keyword evidence="3" id="KW-1185">Reference proteome</keyword>
<dbReference type="GeneID" id="95574399"/>
<feature type="compositionally biased region" description="Low complexity" evidence="1">
    <location>
        <begin position="209"/>
        <end position="225"/>
    </location>
</feature>
<gene>
    <name evidence="2" type="ORF">NRK68_13025</name>
</gene>
<protein>
    <recommendedName>
        <fullName evidence="4">PPE family protein</fullName>
    </recommendedName>
</protein>
<accession>A0ABY5PV74</accession>
<reference evidence="2" key="1">
    <citation type="submission" date="2022-08" db="EMBL/GenBank/DDBJ databases">
        <authorList>
            <person name="Tian L."/>
        </authorList>
    </citation>
    <scope>NUCLEOTIDE SEQUENCE</scope>
    <source>
        <strain evidence="2">CM253</strain>
    </source>
</reference>
<evidence type="ECO:0000256" key="1">
    <source>
        <dbReference type="SAM" id="MobiDB-lite"/>
    </source>
</evidence>
<proteinExistence type="predicted"/>
<evidence type="ECO:0000313" key="3">
    <source>
        <dbReference type="Proteomes" id="UP001057738"/>
    </source>
</evidence>
<feature type="region of interest" description="Disordered" evidence="1">
    <location>
        <begin position="172"/>
        <end position="284"/>
    </location>
</feature>
<evidence type="ECO:0008006" key="4">
    <source>
        <dbReference type="Google" id="ProtNLM"/>
    </source>
</evidence>
<feature type="compositionally biased region" description="Basic and acidic residues" evidence="1">
    <location>
        <begin position="455"/>
        <end position="464"/>
    </location>
</feature>
<dbReference type="RefSeq" id="WP_257855834.1">
    <property type="nucleotide sequence ID" value="NZ_CP102514.1"/>
</dbReference>
<feature type="region of interest" description="Disordered" evidence="1">
    <location>
        <begin position="430"/>
        <end position="487"/>
    </location>
</feature>
<organism evidence="2 3">
    <name type="scientific">Streptomyces yangpuensis</name>
    <dbReference type="NCBI Taxonomy" id="1648182"/>
    <lineage>
        <taxon>Bacteria</taxon>
        <taxon>Bacillati</taxon>
        <taxon>Actinomycetota</taxon>
        <taxon>Actinomycetes</taxon>
        <taxon>Kitasatosporales</taxon>
        <taxon>Streptomycetaceae</taxon>
        <taxon>Streptomyces</taxon>
    </lineage>
</organism>
<sequence>MTNFEGYTHAQLHAMIESLDPAKVAALGTKLTEAATTILEIGTKLKDHKVKGWEGEGATAFQNWVSQSGSATLQLADYSKAGGKYMAEAAQVMREVKPSKDGVGNFPPYDAAADAKLRENLATSREYHNDPDAVQLGQEAWRKLSGDHARAVDAMNKLAGAYDQSAVQMGKAEIPTFPPPPDVLVPPAVYDSQDLQRSSGGPGGGAGSSGSSYSSTSPDYASRSSGSDSMPGNQPRQDNTVPSVSVPSIPDRDVDVDLDTVGTLPPPTTPPVTTTPGLPPTTGPVGPTPGPFVPPVVIPPVGGLKGPGPFGTGPGIGPYPGLGGPGVPPGGKVIGTPGLPPRDAGITGGRPVTSTGPASGIPRGMVVGEGTQAGRPMGGGMGHGAGGHYGGTQAGLPAGRRLATEPGGVMGGRQAGAVGRPIAAGQPFTQGGSGLVRNGAGPMGHAGAGMQTPGRGRDNQEGQRPDYLTEDEETWQGNRRVAPPVID</sequence>